<comment type="caution">
    <text evidence="2">The sequence shown here is derived from an EMBL/GenBank/DDBJ whole genome shotgun (WGS) entry which is preliminary data.</text>
</comment>
<keyword evidence="1" id="KW-0812">Transmembrane</keyword>
<feature type="transmembrane region" description="Helical" evidence="1">
    <location>
        <begin position="12"/>
        <end position="29"/>
    </location>
</feature>
<gene>
    <name evidence="2" type="ORF">FD13_GL000626</name>
</gene>
<keyword evidence="3" id="KW-1185">Reference proteome</keyword>
<keyword evidence="1" id="KW-0472">Membrane</keyword>
<dbReference type="OrthoDB" id="7041700at2"/>
<name>A0A0R2DPM3_9LACO</name>
<organism evidence="2 3">
    <name type="scientific">Levilactobacillus senmaizukei DSM 21775 = NBRC 103853</name>
    <dbReference type="NCBI Taxonomy" id="1423803"/>
    <lineage>
        <taxon>Bacteria</taxon>
        <taxon>Bacillati</taxon>
        <taxon>Bacillota</taxon>
        <taxon>Bacilli</taxon>
        <taxon>Lactobacillales</taxon>
        <taxon>Lactobacillaceae</taxon>
        <taxon>Levilactobacillus</taxon>
    </lineage>
</organism>
<evidence type="ECO:0000313" key="2">
    <source>
        <dbReference type="EMBL" id="KRN01796.1"/>
    </source>
</evidence>
<accession>A0A0R2DPM3</accession>
<evidence type="ECO:0000313" key="3">
    <source>
        <dbReference type="Proteomes" id="UP000051589"/>
    </source>
</evidence>
<feature type="transmembrane region" description="Helical" evidence="1">
    <location>
        <begin position="266"/>
        <end position="289"/>
    </location>
</feature>
<dbReference type="AlphaFoldDB" id="A0A0R2DPM3"/>
<dbReference type="EMBL" id="AYZH01000015">
    <property type="protein sequence ID" value="KRN01796.1"/>
    <property type="molecule type" value="Genomic_DNA"/>
</dbReference>
<sequence>MSFSKQKTRDYLIGFVFVLAMISLATWSGDIETIMPELGPLTTGLWIYHNREWMYHPENIFLGPSGAALIGFLVNMLAISYGLKVFVTIALIVLLLRFLNSPLAPSFATGLLPVLTNATHWSYIFTVLGFTLILMIAIILRNHPGNGSERTPMSLKHMAIYLVASLIWVTAVGLAGRGQMAGIPPVMVVFFEVLEKPDYNGKLAIRQVLALTGAAAIGVGVHLVVAPWLMAAAISLPLVFGLLSALKLKLPAAYAFPVLALVLPQAMFKMLPLTTILAASFFLGFTVAYRRLAVEPIFASKNN</sequence>
<reference evidence="2 3" key="1">
    <citation type="journal article" date="2015" name="Genome Announc.">
        <title>Expanding the biotechnology potential of lactobacilli through comparative genomics of 213 strains and associated genera.</title>
        <authorList>
            <person name="Sun Z."/>
            <person name="Harris H.M."/>
            <person name="McCann A."/>
            <person name="Guo C."/>
            <person name="Argimon S."/>
            <person name="Zhang W."/>
            <person name="Yang X."/>
            <person name="Jeffery I.B."/>
            <person name="Cooney J.C."/>
            <person name="Kagawa T.F."/>
            <person name="Liu W."/>
            <person name="Song Y."/>
            <person name="Salvetti E."/>
            <person name="Wrobel A."/>
            <person name="Rasinkangas P."/>
            <person name="Parkhill J."/>
            <person name="Rea M.C."/>
            <person name="O'Sullivan O."/>
            <person name="Ritari J."/>
            <person name="Douillard F.P."/>
            <person name="Paul Ross R."/>
            <person name="Yang R."/>
            <person name="Briner A.E."/>
            <person name="Felis G.E."/>
            <person name="de Vos W.M."/>
            <person name="Barrangou R."/>
            <person name="Klaenhammer T.R."/>
            <person name="Caufield P.W."/>
            <person name="Cui Y."/>
            <person name="Zhang H."/>
            <person name="O'Toole P.W."/>
        </authorList>
    </citation>
    <scope>NUCLEOTIDE SEQUENCE [LARGE SCALE GENOMIC DNA]</scope>
    <source>
        <strain evidence="2 3">DSM 21775</strain>
    </source>
</reference>
<dbReference type="Proteomes" id="UP000051589">
    <property type="component" value="Unassembled WGS sequence"/>
</dbReference>
<proteinExistence type="predicted"/>
<protein>
    <submittedName>
        <fullName evidence="2">Uncharacterized protein</fullName>
    </submittedName>
</protein>
<keyword evidence="1" id="KW-1133">Transmembrane helix</keyword>
<feature type="transmembrane region" description="Helical" evidence="1">
    <location>
        <begin position="160"/>
        <end position="183"/>
    </location>
</feature>
<feature type="transmembrane region" description="Helical" evidence="1">
    <location>
        <begin position="60"/>
        <end position="78"/>
    </location>
</feature>
<feature type="transmembrane region" description="Helical" evidence="1">
    <location>
        <begin position="85"/>
        <end position="108"/>
    </location>
</feature>
<feature type="transmembrane region" description="Helical" evidence="1">
    <location>
        <begin position="203"/>
        <end position="221"/>
    </location>
</feature>
<evidence type="ECO:0000256" key="1">
    <source>
        <dbReference type="SAM" id="Phobius"/>
    </source>
</evidence>
<dbReference type="PATRIC" id="fig|1423803.3.peg.623"/>
<dbReference type="STRING" id="1423803.FD13_GL000626"/>
<feature type="transmembrane region" description="Helical" evidence="1">
    <location>
        <begin position="120"/>
        <end position="140"/>
    </location>
</feature>
<dbReference type="RefSeq" id="WP_061776858.1">
    <property type="nucleotide sequence ID" value="NZ_BCWD01000014.1"/>
</dbReference>